<dbReference type="PANTHER" id="PTHR34539:SF3">
    <property type="entry name" value="NAC DOMAIN-CONTAINING PROTEIN"/>
    <property type="match status" value="1"/>
</dbReference>
<dbReference type="Gramene" id="NC2G0034520.1">
    <property type="protein sequence ID" value="NC2G0034520.1:cds"/>
    <property type="gene ID" value="NC2G0034520"/>
</dbReference>
<dbReference type="PANTHER" id="PTHR34539">
    <property type="entry name" value="T6J4.11 PROTEIN"/>
    <property type="match status" value="1"/>
</dbReference>
<dbReference type="OMA" id="PKRHKSY"/>
<feature type="compositionally biased region" description="Basic and acidic residues" evidence="1">
    <location>
        <begin position="23"/>
        <end position="32"/>
    </location>
</feature>
<feature type="region of interest" description="Disordered" evidence="1">
    <location>
        <begin position="1"/>
        <end position="118"/>
    </location>
</feature>
<sequence>MEETNRKRGRDQVDEEIGEKEEEVVAAKRSREEEEQDDEEQGRTKNGSFDDILSLLESEEDEPSNPYLSSFMTTLQQELSSSSSSSSSSEPTQPAGTEPDGAQFDRPDPLSDVVDAPQPQEVMRYLLEASDDELGIPASPVDPSPLEREGGEGEAEALLHQSYVEREGIDQLDFDEKGLPSGVLERESLSFDGLWEMEDQRANYYDFLNSQLCYDDLKIEI</sequence>
<dbReference type="AlphaFoldDB" id="A0A5K1AS57"/>
<gene>
    <name evidence="2" type="ORF">NYM_LOCUS12434</name>
</gene>
<feature type="compositionally biased region" description="Polar residues" evidence="1">
    <location>
        <begin position="66"/>
        <end position="79"/>
    </location>
</feature>
<organism evidence="2">
    <name type="scientific">Nymphaea colorata</name>
    <name type="common">pocket water lily</name>
    <dbReference type="NCBI Taxonomy" id="210225"/>
    <lineage>
        <taxon>Eukaryota</taxon>
        <taxon>Viridiplantae</taxon>
        <taxon>Streptophyta</taxon>
        <taxon>Embryophyta</taxon>
        <taxon>Tracheophyta</taxon>
        <taxon>Spermatophyta</taxon>
        <taxon>Magnoliopsida</taxon>
        <taxon>Nymphaeales</taxon>
        <taxon>Nymphaeaceae</taxon>
        <taxon>Nymphaea</taxon>
    </lineage>
</organism>
<feature type="compositionally biased region" description="Basic and acidic residues" evidence="1">
    <location>
        <begin position="1"/>
        <end position="12"/>
    </location>
</feature>
<feature type="compositionally biased region" description="Low complexity" evidence="1">
    <location>
        <begin position="80"/>
        <end position="89"/>
    </location>
</feature>
<proteinExistence type="predicted"/>
<accession>A0A5K1AS57</accession>
<evidence type="ECO:0000313" key="2">
    <source>
        <dbReference type="EMBL" id="VVW05077.1"/>
    </source>
</evidence>
<reference evidence="2" key="1">
    <citation type="submission" date="2019-09" db="EMBL/GenBank/DDBJ databases">
        <authorList>
            <person name="Zhang L."/>
        </authorList>
    </citation>
    <scope>NUCLEOTIDE SEQUENCE</scope>
</reference>
<feature type="compositionally biased region" description="Acidic residues" evidence="1">
    <location>
        <begin position="13"/>
        <end position="22"/>
    </location>
</feature>
<feature type="region of interest" description="Disordered" evidence="1">
    <location>
        <begin position="130"/>
        <end position="153"/>
    </location>
</feature>
<protein>
    <submittedName>
        <fullName evidence="2">Uncharacterized protein</fullName>
    </submittedName>
</protein>
<name>A0A5K1AS57_9MAGN</name>
<dbReference type="EMBL" id="LR721780">
    <property type="protein sequence ID" value="VVW05077.1"/>
    <property type="molecule type" value="Genomic_DNA"/>
</dbReference>
<evidence type="ECO:0000256" key="1">
    <source>
        <dbReference type="SAM" id="MobiDB-lite"/>
    </source>
</evidence>